<sequence>MYLYQISVQTSDHSGATADLIGKLLHNWRTHHKNNIAYRTTLARVILLCLTGTYMLSSVSELAEMLKYCQYGYKAPPNVSDIVHKIGYTSLPEVEKLSKILKLSNKSVQQNVVYGLSIESAGNYILTNEYASFVISARTLPVHVTAVNASSRLAKLDHMVLQAILTQSRDNNLNNNGVSYASRNSKGTLSIHLPVSAETCMDMGYDFYTDKSTIWAVYYERSDSRFRITKVEHNRLIDTTLVNLQKVTLIKPAFKLS</sequence>
<organism evidence="1 2">
    <name type="scientific">Umbelopsis vinacea</name>
    <dbReference type="NCBI Taxonomy" id="44442"/>
    <lineage>
        <taxon>Eukaryota</taxon>
        <taxon>Fungi</taxon>
        <taxon>Fungi incertae sedis</taxon>
        <taxon>Mucoromycota</taxon>
        <taxon>Mucoromycotina</taxon>
        <taxon>Umbelopsidomycetes</taxon>
        <taxon>Umbelopsidales</taxon>
        <taxon>Umbelopsidaceae</taxon>
        <taxon>Umbelopsis</taxon>
    </lineage>
</organism>
<dbReference type="OrthoDB" id="2368337at2759"/>
<evidence type="ECO:0000313" key="2">
    <source>
        <dbReference type="Proteomes" id="UP000612746"/>
    </source>
</evidence>
<evidence type="ECO:0000313" key="1">
    <source>
        <dbReference type="EMBL" id="KAG2172564.1"/>
    </source>
</evidence>
<dbReference type="Proteomes" id="UP000612746">
    <property type="component" value="Unassembled WGS sequence"/>
</dbReference>
<dbReference type="AlphaFoldDB" id="A0A8H7PF80"/>
<name>A0A8H7PF80_9FUNG</name>
<protein>
    <submittedName>
        <fullName evidence="1">Uncharacterized protein</fullName>
    </submittedName>
</protein>
<reference evidence="1" key="1">
    <citation type="submission" date="2020-12" db="EMBL/GenBank/DDBJ databases">
        <title>Metabolic potential, ecology and presence of endohyphal bacteria is reflected in genomic diversity of Mucoromycotina.</title>
        <authorList>
            <person name="Muszewska A."/>
            <person name="Okrasinska A."/>
            <person name="Steczkiewicz K."/>
            <person name="Drgas O."/>
            <person name="Orlowska M."/>
            <person name="Perlinska-Lenart U."/>
            <person name="Aleksandrzak-Piekarczyk T."/>
            <person name="Szatraj K."/>
            <person name="Zielenkiewicz U."/>
            <person name="Pilsyk S."/>
            <person name="Malc E."/>
            <person name="Mieczkowski P."/>
            <person name="Kruszewska J.S."/>
            <person name="Biernat P."/>
            <person name="Pawlowska J."/>
        </authorList>
    </citation>
    <scope>NUCLEOTIDE SEQUENCE</scope>
    <source>
        <strain evidence="1">WA0000051536</strain>
    </source>
</reference>
<dbReference type="EMBL" id="JAEPRA010000023">
    <property type="protein sequence ID" value="KAG2172564.1"/>
    <property type="molecule type" value="Genomic_DNA"/>
</dbReference>
<gene>
    <name evidence="1" type="ORF">INT44_002579</name>
</gene>
<comment type="caution">
    <text evidence="1">The sequence shown here is derived from an EMBL/GenBank/DDBJ whole genome shotgun (WGS) entry which is preliminary data.</text>
</comment>
<proteinExistence type="predicted"/>
<keyword evidence="2" id="KW-1185">Reference proteome</keyword>
<accession>A0A8H7PF80</accession>